<dbReference type="Proteomes" id="UP000542674">
    <property type="component" value="Unassembled WGS sequence"/>
</dbReference>
<reference evidence="1 2" key="1">
    <citation type="submission" date="2020-08" db="EMBL/GenBank/DDBJ databases">
        <title>Sequencing the genomes of 1000 actinobacteria strains.</title>
        <authorList>
            <person name="Klenk H.-P."/>
        </authorList>
    </citation>
    <scope>NUCLEOTIDE SEQUENCE [LARGE SCALE GENOMIC DNA]</scope>
    <source>
        <strain evidence="1 2">DSM 45084</strain>
    </source>
</reference>
<evidence type="ECO:0000313" key="2">
    <source>
        <dbReference type="Proteomes" id="UP000542674"/>
    </source>
</evidence>
<dbReference type="EMBL" id="JACHJS010000001">
    <property type="protein sequence ID" value="MBB4965896.1"/>
    <property type="molecule type" value="Genomic_DNA"/>
</dbReference>
<protein>
    <submittedName>
        <fullName evidence="1">Uncharacterized protein</fullName>
    </submittedName>
</protein>
<accession>A0A7W7WWA5</accession>
<sequence length="236" mass="25626">MAFVRACGADDDEVDRWVAARRRVVVGLEPEPIEVRDGTASIPEGPDETEPKRSARLKALVAVAVLAVSGTAMAVWWSTDDRNAIPPEGARVLSAPDGKTRVGTLRVEHKYSVYCRLGGSQPWMLTFVHTTEVVGWVDARDLPTADVPDCARAGESAPARTGYLWQQGKPGTTSEHVGDVKLGVGHDENLRWYVFREGEPYPASRETGWYAVVDVGAPEPSVGFVNCSQLVLPCAR</sequence>
<dbReference type="AlphaFoldDB" id="A0A7W7WWA5"/>
<keyword evidence="2" id="KW-1185">Reference proteome</keyword>
<proteinExistence type="predicted"/>
<evidence type="ECO:0000313" key="1">
    <source>
        <dbReference type="EMBL" id="MBB4965896.1"/>
    </source>
</evidence>
<gene>
    <name evidence="1" type="ORF">F4559_003255</name>
</gene>
<organism evidence="1 2">
    <name type="scientific">Saccharothrix violaceirubra</name>
    <dbReference type="NCBI Taxonomy" id="413306"/>
    <lineage>
        <taxon>Bacteria</taxon>
        <taxon>Bacillati</taxon>
        <taxon>Actinomycetota</taxon>
        <taxon>Actinomycetes</taxon>
        <taxon>Pseudonocardiales</taxon>
        <taxon>Pseudonocardiaceae</taxon>
        <taxon>Saccharothrix</taxon>
    </lineage>
</organism>
<comment type="caution">
    <text evidence="1">The sequence shown here is derived from an EMBL/GenBank/DDBJ whole genome shotgun (WGS) entry which is preliminary data.</text>
</comment>
<name>A0A7W7WWA5_9PSEU</name>
<dbReference type="RefSeq" id="WP_184669613.1">
    <property type="nucleotide sequence ID" value="NZ_BAABAI010000038.1"/>
</dbReference>